<name>A0A915IP98_ROMCU</name>
<dbReference type="WBParaSite" id="nRc.2.0.1.t15695-RA">
    <property type="protein sequence ID" value="nRc.2.0.1.t15695-RA"/>
    <property type="gene ID" value="nRc.2.0.1.g15695"/>
</dbReference>
<dbReference type="Proteomes" id="UP000887565">
    <property type="component" value="Unplaced"/>
</dbReference>
<dbReference type="AlphaFoldDB" id="A0A915IP98"/>
<organism evidence="1 2">
    <name type="scientific">Romanomermis culicivorax</name>
    <name type="common">Nematode worm</name>
    <dbReference type="NCBI Taxonomy" id="13658"/>
    <lineage>
        <taxon>Eukaryota</taxon>
        <taxon>Metazoa</taxon>
        <taxon>Ecdysozoa</taxon>
        <taxon>Nematoda</taxon>
        <taxon>Enoplea</taxon>
        <taxon>Dorylaimia</taxon>
        <taxon>Mermithida</taxon>
        <taxon>Mermithoidea</taxon>
        <taxon>Mermithidae</taxon>
        <taxon>Romanomermis</taxon>
    </lineage>
</organism>
<sequence length="97" mass="11956">MKETTDKRLKCESINKRKRKQYKQKTKEKRNTFKEKYEGNIYVKLYEISWNFVDHKFLLRVGPNLLKVSLCTHHIDEFKRLKMLITRFQIGELKYDK</sequence>
<protein>
    <submittedName>
        <fullName evidence="2">Uncharacterized protein</fullName>
    </submittedName>
</protein>
<keyword evidence="1" id="KW-1185">Reference proteome</keyword>
<evidence type="ECO:0000313" key="2">
    <source>
        <dbReference type="WBParaSite" id="nRc.2.0.1.t15695-RA"/>
    </source>
</evidence>
<reference evidence="2" key="1">
    <citation type="submission" date="2022-11" db="UniProtKB">
        <authorList>
            <consortium name="WormBaseParasite"/>
        </authorList>
    </citation>
    <scope>IDENTIFICATION</scope>
</reference>
<proteinExistence type="predicted"/>
<accession>A0A915IP98</accession>
<evidence type="ECO:0000313" key="1">
    <source>
        <dbReference type="Proteomes" id="UP000887565"/>
    </source>
</evidence>